<keyword evidence="3" id="KW-1185">Reference proteome</keyword>
<evidence type="ECO:0000256" key="1">
    <source>
        <dbReference type="SAM" id="MobiDB-lite"/>
    </source>
</evidence>
<feature type="region of interest" description="Disordered" evidence="1">
    <location>
        <begin position="184"/>
        <end position="211"/>
    </location>
</feature>
<name>A0ABR1JRT6_9AGAR</name>
<feature type="compositionally biased region" description="Acidic residues" evidence="1">
    <location>
        <begin position="184"/>
        <end position="202"/>
    </location>
</feature>
<evidence type="ECO:0000313" key="2">
    <source>
        <dbReference type="EMBL" id="KAK7465519.1"/>
    </source>
</evidence>
<dbReference type="Proteomes" id="UP001498398">
    <property type="component" value="Unassembled WGS sequence"/>
</dbReference>
<organism evidence="2 3">
    <name type="scientific">Marasmiellus scandens</name>
    <dbReference type="NCBI Taxonomy" id="2682957"/>
    <lineage>
        <taxon>Eukaryota</taxon>
        <taxon>Fungi</taxon>
        <taxon>Dikarya</taxon>
        <taxon>Basidiomycota</taxon>
        <taxon>Agaricomycotina</taxon>
        <taxon>Agaricomycetes</taxon>
        <taxon>Agaricomycetidae</taxon>
        <taxon>Agaricales</taxon>
        <taxon>Marasmiineae</taxon>
        <taxon>Omphalotaceae</taxon>
        <taxon>Marasmiellus</taxon>
    </lineage>
</organism>
<gene>
    <name evidence="2" type="ORF">VKT23_005493</name>
</gene>
<protein>
    <submittedName>
        <fullName evidence="2">Uncharacterized protein</fullName>
    </submittedName>
</protein>
<proteinExistence type="predicted"/>
<reference evidence="2 3" key="1">
    <citation type="submission" date="2024-01" db="EMBL/GenBank/DDBJ databases">
        <title>A draft genome for the cacao thread blight pathogen Marasmiellus scandens.</title>
        <authorList>
            <person name="Baruah I.K."/>
            <person name="Leung J."/>
            <person name="Bukari Y."/>
            <person name="Amoako-Attah I."/>
            <person name="Meinhardt L.W."/>
            <person name="Bailey B.A."/>
            <person name="Cohen S.P."/>
        </authorList>
    </citation>
    <scope>NUCLEOTIDE SEQUENCE [LARGE SCALE GENOMIC DNA]</scope>
    <source>
        <strain evidence="2 3">GH-19</strain>
    </source>
</reference>
<comment type="caution">
    <text evidence="2">The sequence shown here is derived from an EMBL/GenBank/DDBJ whole genome shotgun (WGS) entry which is preliminary data.</text>
</comment>
<dbReference type="SUPFAM" id="SSF50370">
    <property type="entry name" value="Ricin B-like lectins"/>
    <property type="match status" value="1"/>
</dbReference>
<evidence type="ECO:0000313" key="3">
    <source>
        <dbReference type="Proteomes" id="UP001498398"/>
    </source>
</evidence>
<accession>A0ABR1JRT6</accession>
<sequence>MSVEAPSNGFPEGYFIIRSAASGRVWDVASDKTEDGTEIILWPEKDTSLVEGRRNKNAENQVFFIDTSGALCSRDSGHAIDIEGDKLVLRHRRPVISPYPNSYSHPPAKFIFTKATGEISIQFICDPAYPPPSATPAEAWKEKTYLLTAIPKRKPRGKILSSLFGSSHRSTPEDLAQSGIDLADSEILDEDRGEEGEVDDSPETGRDIRMLTVADKKKSDKHLLEKAKMRRTWQIIQLRNMNARTGH</sequence>
<dbReference type="EMBL" id="JBANRG010000006">
    <property type="protein sequence ID" value="KAK7465519.1"/>
    <property type="molecule type" value="Genomic_DNA"/>
</dbReference>
<dbReference type="Gene3D" id="2.80.10.50">
    <property type="match status" value="1"/>
</dbReference>
<dbReference type="InterPro" id="IPR035992">
    <property type="entry name" value="Ricin_B-like_lectins"/>
</dbReference>